<gene>
    <name evidence="1" type="ORF">MRB53_006021</name>
</gene>
<evidence type="ECO:0000313" key="2">
    <source>
        <dbReference type="Proteomes" id="UP001234297"/>
    </source>
</evidence>
<organism evidence="1 2">
    <name type="scientific">Persea americana</name>
    <name type="common">Avocado</name>
    <dbReference type="NCBI Taxonomy" id="3435"/>
    <lineage>
        <taxon>Eukaryota</taxon>
        <taxon>Viridiplantae</taxon>
        <taxon>Streptophyta</taxon>
        <taxon>Embryophyta</taxon>
        <taxon>Tracheophyta</taxon>
        <taxon>Spermatophyta</taxon>
        <taxon>Magnoliopsida</taxon>
        <taxon>Magnoliidae</taxon>
        <taxon>Laurales</taxon>
        <taxon>Lauraceae</taxon>
        <taxon>Persea</taxon>
    </lineage>
</organism>
<accession>A0ACC2MF97</accession>
<dbReference type="EMBL" id="CM056810">
    <property type="protein sequence ID" value="KAJ8644273.1"/>
    <property type="molecule type" value="Genomic_DNA"/>
</dbReference>
<reference evidence="1 2" key="1">
    <citation type="journal article" date="2022" name="Hortic Res">
        <title>A haplotype resolved chromosomal level avocado genome allows analysis of novel avocado genes.</title>
        <authorList>
            <person name="Nath O."/>
            <person name="Fletcher S.J."/>
            <person name="Hayward A."/>
            <person name="Shaw L.M."/>
            <person name="Masouleh A.K."/>
            <person name="Furtado A."/>
            <person name="Henry R.J."/>
            <person name="Mitter N."/>
        </authorList>
    </citation>
    <scope>NUCLEOTIDE SEQUENCE [LARGE SCALE GENOMIC DNA]</scope>
    <source>
        <strain evidence="2">cv. Hass</strain>
    </source>
</reference>
<dbReference type="Proteomes" id="UP001234297">
    <property type="component" value="Chromosome 2"/>
</dbReference>
<protein>
    <submittedName>
        <fullName evidence="1">Uncharacterized protein</fullName>
    </submittedName>
</protein>
<name>A0ACC2MF97_PERAE</name>
<evidence type="ECO:0000313" key="1">
    <source>
        <dbReference type="EMBL" id="KAJ8644273.1"/>
    </source>
</evidence>
<sequence>MPLSSKWSSSTSSPHLHCPILEFITWRRLGLYFSGLFVVGILLAEARLCCRRHSRWPDLHSPGSLDLKEHIGVVTGDIAPRKKVPGDVKWQMKRLVLEGKKDRAKKRQLNEEIGNPYGTPTGAANEDDVEVQEVEMFTNPTTPTTTNRKGKEKKKLLGAEPSGFCFVRERVPTADARKRLLERCENKGGKNGSSAGKWQDAITPKRK</sequence>
<keyword evidence="2" id="KW-1185">Reference proteome</keyword>
<proteinExistence type="predicted"/>
<comment type="caution">
    <text evidence="1">The sequence shown here is derived from an EMBL/GenBank/DDBJ whole genome shotgun (WGS) entry which is preliminary data.</text>
</comment>